<name>A0AAV4XCK7_CAEEX</name>
<accession>A0AAV4XCK7</accession>
<keyword evidence="2" id="KW-1185">Reference proteome</keyword>
<organism evidence="1 2">
    <name type="scientific">Caerostris extrusa</name>
    <name type="common">Bark spider</name>
    <name type="synonym">Caerostris bankana</name>
    <dbReference type="NCBI Taxonomy" id="172846"/>
    <lineage>
        <taxon>Eukaryota</taxon>
        <taxon>Metazoa</taxon>
        <taxon>Ecdysozoa</taxon>
        <taxon>Arthropoda</taxon>
        <taxon>Chelicerata</taxon>
        <taxon>Arachnida</taxon>
        <taxon>Araneae</taxon>
        <taxon>Araneomorphae</taxon>
        <taxon>Entelegynae</taxon>
        <taxon>Araneoidea</taxon>
        <taxon>Araneidae</taxon>
        <taxon>Caerostris</taxon>
    </lineage>
</organism>
<evidence type="ECO:0000313" key="1">
    <source>
        <dbReference type="EMBL" id="GIY92168.1"/>
    </source>
</evidence>
<gene>
    <name evidence="1" type="ORF">CEXT_162211</name>
</gene>
<sequence length="227" mass="25037">MPAELALNRLAQESGNLWSADFQGICSFNFSPWNISVRFKHVTGGRNEPMPCAQELKIETLGRVAQNSLSRLIPAVEISGPFDSSSRPENAVCSTVARQESGNLMAGMEFQAFPNSTYHEASRIPSVYPSKPHPEIVGVSKPPSSNLYSMIDPNLIYATQSGAGVKNSKHLEGWVGEQFKPAHSSLRLSGVLDSFRPEKCRPNSVQPWHRNPAIYGQRISKEFTHSI</sequence>
<evidence type="ECO:0000313" key="2">
    <source>
        <dbReference type="Proteomes" id="UP001054945"/>
    </source>
</evidence>
<protein>
    <submittedName>
        <fullName evidence="1">Uncharacterized protein</fullName>
    </submittedName>
</protein>
<dbReference type="Proteomes" id="UP001054945">
    <property type="component" value="Unassembled WGS sequence"/>
</dbReference>
<dbReference type="EMBL" id="BPLR01000108">
    <property type="protein sequence ID" value="GIY92168.1"/>
    <property type="molecule type" value="Genomic_DNA"/>
</dbReference>
<comment type="caution">
    <text evidence="1">The sequence shown here is derived from an EMBL/GenBank/DDBJ whole genome shotgun (WGS) entry which is preliminary data.</text>
</comment>
<dbReference type="AlphaFoldDB" id="A0AAV4XCK7"/>
<proteinExistence type="predicted"/>
<reference evidence="1 2" key="1">
    <citation type="submission" date="2021-06" db="EMBL/GenBank/DDBJ databases">
        <title>Caerostris extrusa draft genome.</title>
        <authorList>
            <person name="Kono N."/>
            <person name="Arakawa K."/>
        </authorList>
    </citation>
    <scope>NUCLEOTIDE SEQUENCE [LARGE SCALE GENOMIC DNA]</scope>
</reference>